<dbReference type="Proteomes" id="UP000054560">
    <property type="component" value="Unassembled WGS sequence"/>
</dbReference>
<protein>
    <submittedName>
        <fullName evidence="1">Uncharacterized protein</fullName>
    </submittedName>
</protein>
<evidence type="ECO:0000313" key="2">
    <source>
        <dbReference type="Proteomes" id="UP000054560"/>
    </source>
</evidence>
<dbReference type="RefSeq" id="XP_014150894.1">
    <property type="nucleotide sequence ID" value="XM_014295419.1"/>
</dbReference>
<dbReference type="EMBL" id="KQ242882">
    <property type="protein sequence ID" value="KNC76992.1"/>
    <property type="molecule type" value="Genomic_DNA"/>
</dbReference>
<dbReference type="OrthoDB" id="439192at2759"/>
<sequence length="151" mass="17166">MNTKCTLESKLNCRENYKLWVMKLAVILLSEEQGEISYYESKPVTAENVERAWKSDELGGAQRLTINSLSPAVMATLIEQMTPNIMYKMLFQNDGHVGEGGKIRIGQELGKIRQRDNENAYQLLAYNMSINLSEAENSHFYPVLSTRITSL</sequence>
<dbReference type="AlphaFoldDB" id="A0A0L0FJN6"/>
<evidence type="ECO:0000313" key="1">
    <source>
        <dbReference type="EMBL" id="KNC76992.1"/>
    </source>
</evidence>
<accession>A0A0L0FJN6</accession>
<reference evidence="1 2" key="1">
    <citation type="submission" date="2011-02" db="EMBL/GenBank/DDBJ databases">
        <title>The Genome Sequence of Sphaeroforma arctica JP610.</title>
        <authorList>
            <consortium name="The Broad Institute Genome Sequencing Platform"/>
            <person name="Russ C."/>
            <person name="Cuomo C."/>
            <person name="Young S.K."/>
            <person name="Zeng Q."/>
            <person name="Gargeya S."/>
            <person name="Alvarado L."/>
            <person name="Berlin A."/>
            <person name="Chapman S.B."/>
            <person name="Chen Z."/>
            <person name="Freedman E."/>
            <person name="Gellesch M."/>
            <person name="Goldberg J."/>
            <person name="Griggs A."/>
            <person name="Gujja S."/>
            <person name="Heilman E."/>
            <person name="Heiman D."/>
            <person name="Howarth C."/>
            <person name="Mehta T."/>
            <person name="Neiman D."/>
            <person name="Pearson M."/>
            <person name="Roberts A."/>
            <person name="Saif S."/>
            <person name="Shea T."/>
            <person name="Shenoy N."/>
            <person name="Sisk P."/>
            <person name="Stolte C."/>
            <person name="Sykes S."/>
            <person name="White J."/>
            <person name="Yandava C."/>
            <person name="Burger G."/>
            <person name="Gray M.W."/>
            <person name="Holland P.W.H."/>
            <person name="King N."/>
            <person name="Lang F.B.F."/>
            <person name="Roger A.J."/>
            <person name="Ruiz-Trillo I."/>
            <person name="Haas B."/>
            <person name="Nusbaum C."/>
            <person name="Birren B."/>
        </authorList>
    </citation>
    <scope>NUCLEOTIDE SEQUENCE [LARGE SCALE GENOMIC DNA]</scope>
    <source>
        <strain evidence="1 2">JP610</strain>
    </source>
</reference>
<keyword evidence="2" id="KW-1185">Reference proteome</keyword>
<proteinExistence type="predicted"/>
<dbReference type="GeneID" id="25911037"/>
<organism evidence="1 2">
    <name type="scientific">Sphaeroforma arctica JP610</name>
    <dbReference type="NCBI Taxonomy" id="667725"/>
    <lineage>
        <taxon>Eukaryota</taxon>
        <taxon>Ichthyosporea</taxon>
        <taxon>Ichthyophonida</taxon>
        <taxon>Sphaeroforma</taxon>
    </lineage>
</organism>
<name>A0A0L0FJN6_9EUKA</name>
<gene>
    <name evidence="1" type="ORF">SARC_10533</name>
</gene>